<accession>A0A5C5YRA3</accession>
<keyword evidence="2" id="KW-1185">Reference proteome</keyword>
<dbReference type="AlphaFoldDB" id="A0A5C5YRA3"/>
<dbReference type="Proteomes" id="UP000318478">
    <property type="component" value="Unassembled WGS sequence"/>
</dbReference>
<name>A0A5C5YRA3_9BACT</name>
<dbReference type="EMBL" id="SJPO01000004">
    <property type="protein sequence ID" value="TWT77405.1"/>
    <property type="molecule type" value="Genomic_DNA"/>
</dbReference>
<gene>
    <name evidence="1" type="ORF">Pla123a_20660</name>
</gene>
<evidence type="ECO:0000313" key="1">
    <source>
        <dbReference type="EMBL" id="TWT77405.1"/>
    </source>
</evidence>
<sequence length="265" mass="29219">MGIEGRGGNEENWRRTGHGGSLFSSLASVLLARSSKESATCWRRTAKLVPAVTRLAMRDLTHPIKAEDFKTHVDDRAAVESLSQSNARFQVTRRGRVYGVCMGGLGDMESLVWLHSLPKLRSFSVATIGARKWFGDAELAAVVAVPQLRAVAACTCERVTASRVCASGRFDHIRWLALPSCQVADEGVNEIQRLSNLFSLSLIGSTSSDKVLKGLDSLRNLWRLHLGVTNASPTTIDHLAASLQRCQIYMPDRSFRERGRRGRSR</sequence>
<reference evidence="1 2" key="1">
    <citation type="submission" date="2019-02" db="EMBL/GenBank/DDBJ databases">
        <title>Deep-cultivation of Planctomycetes and their phenomic and genomic characterization uncovers novel biology.</title>
        <authorList>
            <person name="Wiegand S."/>
            <person name="Jogler M."/>
            <person name="Boedeker C."/>
            <person name="Pinto D."/>
            <person name="Vollmers J."/>
            <person name="Rivas-Marin E."/>
            <person name="Kohn T."/>
            <person name="Peeters S.H."/>
            <person name="Heuer A."/>
            <person name="Rast P."/>
            <person name="Oberbeckmann S."/>
            <person name="Bunk B."/>
            <person name="Jeske O."/>
            <person name="Meyerdierks A."/>
            <person name="Storesund J.E."/>
            <person name="Kallscheuer N."/>
            <person name="Luecker S."/>
            <person name="Lage O.M."/>
            <person name="Pohl T."/>
            <person name="Merkel B.J."/>
            <person name="Hornburger P."/>
            <person name="Mueller R.-W."/>
            <person name="Bruemmer F."/>
            <person name="Labrenz M."/>
            <person name="Spormann A.M."/>
            <person name="Op Den Camp H."/>
            <person name="Overmann J."/>
            <person name="Amann R."/>
            <person name="Jetten M.S.M."/>
            <person name="Mascher T."/>
            <person name="Medema M.H."/>
            <person name="Devos D.P."/>
            <person name="Kaster A.-K."/>
            <person name="Ovreas L."/>
            <person name="Rohde M."/>
            <person name="Galperin M.Y."/>
            <person name="Jogler C."/>
        </authorList>
    </citation>
    <scope>NUCLEOTIDE SEQUENCE [LARGE SCALE GENOMIC DNA]</scope>
    <source>
        <strain evidence="1 2">Pla123a</strain>
    </source>
</reference>
<evidence type="ECO:0000313" key="2">
    <source>
        <dbReference type="Proteomes" id="UP000318478"/>
    </source>
</evidence>
<proteinExistence type="predicted"/>
<protein>
    <recommendedName>
        <fullName evidence="3">Leucine Rich repeats (2 copies)</fullName>
    </recommendedName>
</protein>
<organism evidence="1 2">
    <name type="scientific">Posidoniimonas polymericola</name>
    <dbReference type="NCBI Taxonomy" id="2528002"/>
    <lineage>
        <taxon>Bacteria</taxon>
        <taxon>Pseudomonadati</taxon>
        <taxon>Planctomycetota</taxon>
        <taxon>Planctomycetia</taxon>
        <taxon>Pirellulales</taxon>
        <taxon>Lacipirellulaceae</taxon>
        <taxon>Posidoniimonas</taxon>
    </lineage>
</organism>
<comment type="caution">
    <text evidence="1">The sequence shown here is derived from an EMBL/GenBank/DDBJ whole genome shotgun (WGS) entry which is preliminary data.</text>
</comment>
<evidence type="ECO:0008006" key="3">
    <source>
        <dbReference type="Google" id="ProtNLM"/>
    </source>
</evidence>
<dbReference type="Gene3D" id="3.80.10.10">
    <property type="entry name" value="Ribonuclease Inhibitor"/>
    <property type="match status" value="1"/>
</dbReference>
<dbReference type="SUPFAM" id="SSF52047">
    <property type="entry name" value="RNI-like"/>
    <property type="match status" value="1"/>
</dbReference>
<dbReference type="InterPro" id="IPR032675">
    <property type="entry name" value="LRR_dom_sf"/>
</dbReference>